<dbReference type="Proteomes" id="UP000327013">
    <property type="component" value="Chromosome 3"/>
</dbReference>
<sequence>MGNNIGGWRKKAKVMKINGETLKLKTPVRAWDVVKEYPGHVLLESDAVKRHGIRAKPLEAEQELKPKKIYFLIQLPKLPEEKEKAAPKRSQSGGIHMSAKDRLECLMLSRRTVSDLSSLSISRPPSGLVSDHRPGTSASATAGAGQLTVKMRLPSAQVAKLMAESRDEAEVAEKILDLYRDRAGEANGNVPDPEGKDNDGSLMHREAPWKPALGSIGEKNKAHKVRFYF</sequence>
<evidence type="ECO:0000313" key="3">
    <source>
        <dbReference type="Proteomes" id="UP000327013"/>
    </source>
</evidence>
<accession>A0A5N6QWR3</accession>
<feature type="region of interest" description="Disordered" evidence="1">
    <location>
        <begin position="118"/>
        <end position="143"/>
    </location>
</feature>
<keyword evidence="3" id="KW-1185">Reference proteome</keyword>
<feature type="region of interest" description="Disordered" evidence="1">
    <location>
        <begin position="182"/>
        <end position="215"/>
    </location>
</feature>
<evidence type="ECO:0000313" key="2">
    <source>
        <dbReference type="EMBL" id="KAE8022003.1"/>
    </source>
</evidence>
<dbReference type="EMBL" id="CM017323">
    <property type="protein sequence ID" value="KAE8022003.1"/>
    <property type="molecule type" value="Genomic_DNA"/>
</dbReference>
<dbReference type="Pfam" id="PF14009">
    <property type="entry name" value="PADRE"/>
    <property type="match status" value="1"/>
</dbReference>
<organism evidence="2 3">
    <name type="scientific">Carpinus fangiana</name>
    <dbReference type="NCBI Taxonomy" id="176857"/>
    <lineage>
        <taxon>Eukaryota</taxon>
        <taxon>Viridiplantae</taxon>
        <taxon>Streptophyta</taxon>
        <taxon>Embryophyta</taxon>
        <taxon>Tracheophyta</taxon>
        <taxon>Spermatophyta</taxon>
        <taxon>Magnoliopsida</taxon>
        <taxon>eudicotyledons</taxon>
        <taxon>Gunneridae</taxon>
        <taxon>Pentapetalae</taxon>
        <taxon>rosids</taxon>
        <taxon>fabids</taxon>
        <taxon>Fagales</taxon>
        <taxon>Betulaceae</taxon>
        <taxon>Carpinus</taxon>
    </lineage>
</organism>
<dbReference type="InterPro" id="IPR025322">
    <property type="entry name" value="PADRE_dom"/>
</dbReference>
<evidence type="ECO:0000256" key="1">
    <source>
        <dbReference type="SAM" id="MobiDB-lite"/>
    </source>
</evidence>
<feature type="compositionally biased region" description="Basic and acidic residues" evidence="1">
    <location>
        <begin position="193"/>
        <end position="208"/>
    </location>
</feature>
<proteinExistence type="predicted"/>
<dbReference type="PANTHER" id="PTHR33148:SF6">
    <property type="entry name" value="DUF4228 DOMAIN-CONTAINING PROTEIN"/>
    <property type="match status" value="1"/>
</dbReference>
<dbReference type="OrthoDB" id="676555at2759"/>
<protein>
    <submittedName>
        <fullName evidence="2">Uncharacterized protein</fullName>
    </submittedName>
</protein>
<reference evidence="2 3" key="1">
    <citation type="submission" date="2019-06" db="EMBL/GenBank/DDBJ databases">
        <title>A chromosomal-level reference genome of Carpinus fangiana (Coryloideae, Betulaceae).</title>
        <authorList>
            <person name="Yang X."/>
            <person name="Wang Z."/>
            <person name="Zhang L."/>
            <person name="Hao G."/>
            <person name="Liu J."/>
            <person name="Yang Y."/>
        </authorList>
    </citation>
    <scope>NUCLEOTIDE SEQUENCE [LARGE SCALE GENOMIC DNA]</scope>
    <source>
        <strain evidence="2">Cfa_2016G</strain>
        <tissue evidence="2">Leaf</tissue>
    </source>
</reference>
<dbReference type="PANTHER" id="PTHR33148">
    <property type="entry name" value="PLASTID MOVEMENT IMPAIRED PROTEIN-RELATED"/>
    <property type="match status" value="1"/>
</dbReference>
<gene>
    <name evidence="2" type="ORF">FH972_007844</name>
</gene>
<dbReference type="AlphaFoldDB" id="A0A5N6QWR3"/>
<name>A0A5N6QWR3_9ROSI</name>